<dbReference type="Gene3D" id="3.40.50.1820">
    <property type="entry name" value="alpha/beta hydrolase"/>
    <property type="match status" value="1"/>
</dbReference>
<dbReference type="InterPro" id="IPR051044">
    <property type="entry name" value="MAG_DAG_Lipase"/>
</dbReference>
<dbReference type="InterPro" id="IPR029058">
    <property type="entry name" value="AB_hydrolase_fold"/>
</dbReference>
<name>A0A7W6ESX6_9BACT</name>
<protein>
    <recommendedName>
        <fullName evidence="4">Monoacylglycerol lipase</fullName>
        <ecNumber evidence="3">3.1.1.23</ecNumber>
    </recommendedName>
</protein>
<dbReference type="InterPro" id="IPR022742">
    <property type="entry name" value="Hydrolase_4"/>
</dbReference>
<dbReference type="Pfam" id="PF12146">
    <property type="entry name" value="Hydrolase_4"/>
    <property type="match status" value="1"/>
</dbReference>
<dbReference type="EC" id="3.1.1.23" evidence="3"/>
<dbReference type="RefSeq" id="WP_183978269.1">
    <property type="nucleotide sequence ID" value="NZ_JACIBY010000013.1"/>
</dbReference>
<accession>A0A7W6ESX6</accession>
<comment type="caution">
    <text evidence="6">The sequence shown here is derived from an EMBL/GenBank/DDBJ whole genome shotgun (WGS) entry which is preliminary data.</text>
</comment>
<evidence type="ECO:0000313" key="7">
    <source>
        <dbReference type="Proteomes" id="UP000541352"/>
    </source>
</evidence>
<keyword evidence="6" id="KW-0378">Hydrolase</keyword>
<dbReference type="InterPro" id="IPR000073">
    <property type="entry name" value="AB_hydrolase_1"/>
</dbReference>
<evidence type="ECO:0000259" key="5">
    <source>
        <dbReference type="Pfam" id="PF12146"/>
    </source>
</evidence>
<proteinExistence type="inferred from homology"/>
<comment type="similarity">
    <text evidence="2">Belongs to the AB hydrolase superfamily.</text>
</comment>
<keyword evidence="7" id="KW-1185">Reference proteome</keyword>
<evidence type="ECO:0000313" key="6">
    <source>
        <dbReference type="EMBL" id="MBB3840946.1"/>
    </source>
</evidence>
<organism evidence="6 7">
    <name type="scientific">Runella defluvii</name>
    <dbReference type="NCBI Taxonomy" id="370973"/>
    <lineage>
        <taxon>Bacteria</taxon>
        <taxon>Pseudomonadati</taxon>
        <taxon>Bacteroidota</taxon>
        <taxon>Cytophagia</taxon>
        <taxon>Cytophagales</taxon>
        <taxon>Spirosomataceae</taxon>
        <taxon>Runella</taxon>
    </lineage>
</organism>
<dbReference type="AlphaFoldDB" id="A0A7W6ESX6"/>
<dbReference type="EMBL" id="JACIBY010000013">
    <property type="protein sequence ID" value="MBB3840946.1"/>
    <property type="molecule type" value="Genomic_DNA"/>
</dbReference>
<dbReference type="PRINTS" id="PR00111">
    <property type="entry name" value="ABHYDROLASE"/>
</dbReference>
<dbReference type="SUPFAM" id="SSF53474">
    <property type="entry name" value="alpha/beta-Hydrolases"/>
    <property type="match status" value="1"/>
</dbReference>
<evidence type="ECO:0000256" key="4">
    <source>
        <dbReference type="ARBA" id="ARBA00071261"/>
    </source>
</evidence>
<dbReference type="GO" id="GO:0047372">
    <property type="term" value="F:monoacylglycerol lipase activity"/>
    <property type="evidence" value="ECO:0007669"/>
    <property type="project" value="UniProtKB-EC"/>
</dbReference>
<feature type="domain" description="Serine aminopeptidase S33" evidence="5">
    <location>
        <begin position="25"/>
        <end position="259"/>
    </location>
</feature>
<dbReference type="FunFam" id="3.40.50.1820:FF:000117">
    <property type="entry name" value="Monoglyceride lipase, putative"/>
    <property type="match status" value="1"/>
</dbReference>
<evidence type="ECO:0000256" key="1">
    <source>
        <dbReference type="ARBA" id="ARBA00001613"/>
    </source>
</evidence>
<evidence type="ECO:0000256" key="3">
    <source>
        <dbReference type="ARBA" id="ARBA00013254"/>
    </source>
</evidence>
<comment type="catalytic activity">
    <reaction evidence="1">
        <text>Hydrolyzes glycerol monoesters of long-chain fatty acids.</text>
        <dbReference type="EC" id="3.1.1.23"/>
    </reaction>
</comment>
<dbReference type="PANTHER" id="PTHR11614">
    <property type="entry name" value="PHOSPHOLIPASE-RELATED"/>
    <property type="match status" value="1"/>
</dbReference>
<evidence type="ECO:0000256" key="2">
    <source>
        <dbReference type="ARBA" id="ARBA00008645"/>
    </source>
</evidence>
<dbReference type="Proteomes" id="UP000541352">
    <property type="component" value="Unassembled WGS sequence"/>
</dbReference>
<sequence>MSEITTTLTASDGTSLFARAWLAPSSKAVIVLIHGFGEHSGRYAHFADFFNQNGYSVVSMDNRGHGKSGGKRGHAPSYDVYLNDIETLLNYAKQQVPQLPIYLYGHSMGGNLVLNYTLRRKPALKGVIATGPWIRLAFEPKPILVTIGKLFRKILPGFSQGSGLVQDHISKDPAVVEAYKNDPLVHGTITASASIGLLEAAAFLNSYEGAMPVPTLIMHGDEDLLTSQPASEEFAQRVGATVTYKKWHGMYHEIHNEPQKLEVFNFTLGWLEHDIKD</sequence>
<reference evidence="6 7" key="1">
    <citation type="submission" date="2020-08" db="EMBL/GenBank/DDBJ databases">
        <title>Genomic Encyclopedia of Type Strains, Phase IV (KMG-IV): sequencing the most valuable type-strain genomes for metagenomic binning, comparative biology and taxonomic classification.</title>
        <authorList>
            <person name="Goeker M."/>
        </authorList>
    </citation>
    <scope>NUCLEOTIDE SEQUENCE [LARGE SCALE GENOMIC DNA]</scope>
    <source>
        <strain evidence="6 7">DSM 17976</strain>
    </source>
</reference>
<gene>
    <name evidence="6" type="ORF">FHS57_004967</name>
</gene>